<keyword evidence="2" id="KW-0547">Nucleotide-binding</keyword>
<name>A0A3S4I5L1_CHRVL</name>
<dbReference type="Proteomes" id="UP000275777">
    <property type="component" value="Chromosome"/>
</dbReference>
<accession>A0A3S4I5L1</accession>
<dbReference type="Pfam" id="PF11898">
    <property type="entry name" value="DUF3418"/>
    <property type="match status" value="1"/>
</dbReference>
<keyword evidence="2" id="KW-0378">Hydrolase</keyword>
<organism evidence="2 3">
    <name type="scientific">Chromobacterium violaceum</name>
    <dbReference type="NCBI Taxonomy" id="536"/>
    <lineage>
        <taxon>Bacteria</taxon>
        <taxon>Pseudomonadati</taxon>
        <taxon>Pseudomonadota</taxon>
        <taxon>Betaproteobacteria</taxon>
        <taxon>Neisseriales</taxon>
        <taxon>Chromobacteriaceae</taxon>
        <taxon>Chromobacterium</taxon>
    </lineage>
</organism>
<dbReference type="AlphaFoldDB" id="A0A3S4I5L1"/>
<keyword evidence="2" id="KW-0347">Helicase</keyword>
<dbReference type="InterPro" id="IPR024590">
    <property type="entry name" value="HrpA_C"/>
</dbReference>
<protein>
    <submittedName>
        <fullName evidence="2">ATP-dependent RNA helicase HrpA</fullName>
    </submittedName>
</protein>
<dbReference type="EMBL" id="LR134182">
    <property type="protein sequence ID" value="VEB41686.1"/>
    <property type="molecule type" value="Genomic_DNA"/>
</dbReference>
<evidence type="ECO:0000313" key="2">
    <source>
        <dbReference type="EMBL" id="VEB41686.1"/>
    </source>
</evidence>
<dbReference type="GO" id="GO:0004386">
    <property type="term" value="F:helicase activity"/>
    <property type="evidence" value="ECO:0007669"/>
    <property type="project" value="UniProtKB-KW"/>
</dbReference>
<evidence type="ECO:0000259" key="1">
    <source>
        <dbReference type="Pfam" id="PF11898"/>
    </source>
</evidence>
<proteinExistence type="predicted"/>
<keyword evidence="2" id="KW-0067">ATP-binding</keyword>
<evidence type="ECO:0000313" key="3">
    <source>
        <dbReference type="Proteomes" id="UP000275777"/>
    </source>
</evidence>
<feature type="domain" description="RNA helicase HrpA C-terminal" evidence="1">
    <location>
        <begin position="1"/>
        <end position="80"/>
    </location>
</feature>
<sequence length="83" mass="9933">MRMDKQPANPQRDGQRGAEIRELWQRWEQRVAEQQEQGDAAPAVLDFRWMLEELRVSLFAQELKTPYPVSVKRLQKVWSELPR</sequence>
<reference evidence="2 3" key="1">
    <citation type="submission" date="2018-12" db="EMBL/GenBank/DDBJ databases">
        <authorList>
            <consortium name="Pathogen Informatics"/>
        </authorList>
    </citation>
    <scope>NUCLEOTIDE SEQUENCE [LARGE SCALE GENOMIC DNA]</scope>
    <source>
        <strain evidence="2 3">NCTC9695</strain>
    </source>
</reference>
<gene>
    <name evidence="2" type="ORF">NCTC9695_02119</name>
</gene>